<evidence type="ECO:0000313" key="1">
    <source>
        <dbReference type="EMBL" id="MBD3323277.1"/>
    </source>
</evidence>
<dbReference type="InterPro" id="IPR038573">
    <property type="entry name" value="BrnT_sf"/>
</dbReference>
<sequence length="74" mass="8587">MVSFEEAKTIFNDPFLLTFPDPDHSEGEERYLNIGQSATGQILIVIHTERQSRIRLISCRKTTKKERTSYEQGQ</sequence>
<proteinExistence type="predicted"/>
<evidence type="ECO:0000313" key="2">
    <source>
        <dbReference type="Proteomes" id="UP000649604"/>
    </source>
</evidence>
<dbReference type="InterPro" id="IPR007460">
    <property type="entry name" value="BrnT_toxin"/>
</dbReference>
<organism evidence="1 2">
    <name type="scientific">candidate division KSB3 bacterium</name>
    <dbReference type="NCBI Taxonomy" id="2044937"/>
    <lineage>
        <taxon>Bacteria</taxon>
        <taxon>candidate division KSB3</taxon>
    </lineage>
</organism>
<dbReference type="Proteomes" id="UP000649604">
    <property type="component" value="Unassembled WGS sequence"/>
</dbReference>
<comment type="caution">
    <text evidence="1">The sequence shown here is derived from an EMBL/GenBank/DDBJ whole genome shotgun (WGS) entry which is preliminary data.</text>
</comment>
<name>A0A9D5Q4K3_9BACT</name>
<reference evidence="1" key="1">
    <citation type="submission" date="2019-11" db="EMBL/GenBank/DDBJ databases">
        <title>Microbial mats filling the niche in hypersaline microbial mats.</title>
        <authorList>
            <person name="Wong H.L."/>
            <person name="Macleod F.I."/>
            <person name="White R.A. III"/>
            <person name="Burns B.P."/>
        </authorList>
    </citation>
    <scope>NUCLEOTIDE SEQUENCE</scope>
    <source>
        <strain evidence="1">Rbin_158</strain>
    </source>
</reference>
<dbReference type="Pfam" id="PF04365">
    <property type="entry name" value="BrnT_toxin"/>
    <property type="match status" value="1"/>
</dbReference>
<dbReference type="Gene3D" id="3.10.450.530">
    <property type="entry name" value="Ribonuclease toxin, BrnT, of type II toxin-antitoxin system"/>
    <property type="match status" value="1"/>
</dbReference>
<protein>
    <submittedName>
        <fullName evidence="1">BrnT family toxin</fullName>
    </submittedName>
</protein>
<gene>
    <name evidence="1" type="ORF">GF339_01760</name>
</gene>
<accession>A0A9D5Q4K3</accession>
<dbReference type="AlphaFoldDB" id="A0A9D5Q4K3"/>
<dbReference type="EMBL" id="WJJP01000048">
    <property type="protein sequence ID" value="MBD3323277.1"/>
    <property type="molecule type" value="Genomic_DNA"/>
</dbReference>